<evidence type="ECO:0000313" key="3">
    <source>
        <dbReference type="EMBL" id="SFO40451.1"/>
    </source>
</evidence>
<keyword evidence="4" id="KW-1185">Reference proteome</keyword>
<dbReference type="PANTHER" id="PTHR42954:SF2">
    <property type="entry name" value="FE(2+) TRANSPORT PROTEIN A"/>
    <property type="match status" value="1"/>
</dbReference>
<accession>A0A1I5GXZ5</accession>
<dbReference type="EMBL" id="FOVR01000005">
    <property type="protein sequence ID" value="SFO40451.1"/>
    <property type="molecule type" value="Genomic_DNA"/>
</dbReference>
<dbReference type="AlphaFoldDB" id="A0A1I5GXZ5"/>
<keyword evidence="1" id="KW-0408">Iron</keyword>
<feature type="domain" description="Ferrous iron transporter FeoA-like" evidence="2">
    <location>
        <begin position="32"/>
        <end position="105"/>
    </location>
</feature>
<proteinExistence type="predicted"/>
<evidence type="ECO:0000259" key="2">
    <source>
        <dbReference type="SMART" id="SM00899"/>
    </source>
</evidence>
<evidence type="ECO:0000313" key="4">
    <source>
        <dbReference type="Proteomes" id="UP000199236"/>
    </source>
</evidence>
<protein>
    <submittedName>
        <fullName evidence="3">FeoA domain-containing protein</fullName>
    </submittedName>
</protein>
<dbReference type="InterPro" id="IPR007167">
    <property type="entry name" value="Fe-transptr_FeoA-like"/>
</dbReference>
<dbReference type="Pfam" id="PF04023">
    <property type="entry name" value="FeoA"/>
    <property type="match status" value="1"/>
</dbReference>
<sequence length="108" mass="11966">MQVILNNSNICRTGKPTERPIQVKKWSQSMIATLNDLTTGDHGRIAKLDVANRAYKQQLMAMGLTRGAEFTVMRIAPLGDPIEIKVRGSALSLRKSDTIGVQIETDDR</sequence>
<gene>
    <name evidence="3" type="ORF">SAMN04488056_105228</name>
</gene>
<dbReference type="Gene3D" id="2.30.30.90">
    <property type="match status" value="1"/>
</dbReference>
<reference evidence="3 4" key="1">
    <citation type="submission" date="2016-10" db="EMBL/GenBank/DDBJ databases">
        <authorList>
            <person name="de Groot N.N."/>
        </authorList>
    </citation>
    <scope>NUCLEOTIDE SEQUENCE [LARGE SCALE GENOMIC DNA]</scope>
    <source>
        <strain evidence="3 4">CGMCC 1.9157</strain>
    </source>
</reference>
<dbReference type="PANTHER" id="PTHR42954">
    <property type="entry name" value="FE(2+) TRANSPORT PROTEIN A"/>
    <property type="match status" value="1"/>
</dbReference>
<organism evidence="3 4">
    <name type="scientific">Cohaesibacter marisflavi</name>
    <dbReference type="NCBI Taxonomy" id="655353"/>
    <lineage>
        <taxon>Bacteria</taxon>
        <taxon>Pseudomonadati</taxon>
        <taxon>Pseudomonadota</taxon>
        <taxon>Alphaproteobacteria</taxon>
        <taxon>Hyphomicrobiales</taxon>
        <taxon>Cohaesibacteraceae</taxon>
    </lineage>
</organism>
<dbReference type="STRING" id="655353.SAMN04488056_105228"/>
<dbReference type="SUPFAM" id="SSF50037">
    <property type="entry name" value="C-terminal domain of transcriptional repressors"/>
    <property type="match status" value="1"/>
</dbReference>
<dbReference type="GO" id="GO:0046914">
    <property type="term" value="F:transition metal ion binding"/>
    <property type="evidence" value="ECO:0007669"/>
    <property type="project" value="InterPro"/>
</dbReference>
<dbReference type="InterPro" id="IPR052713">
    <property type="entry name" value="FeoA"/>
</dbReference>
<dbReference type="InterPro" id="IPR008988">
    <property type="entry name" value="Transcriptional_repressor_C"/>
</dbReference>
<dbReference type="InterPro" id="IPR038157">
    <property type="entry name" value="FeoA_core_dom"/>
</dbReference>
<name>A0A1I5GXZ5_9HYPH</name>
<dbReference type="SMART" id="SM00899">
    <property type="entry name" value="FeoA"/>
    <property type="match status" value="1"/>
</dbReference>
<evidence type="ECO:0000256" key="1">
    <source>
        <dbReference type="ARBA" id="ARBA00023004"/>
    </source>
</evidence>
<dbReference type="Proteomes" id="UP000199236">
    <property type="component" value="Unassembled WGS sequence"/>
</dbReference>